<name>A0A4U9QZE7_HATHI</name>
<dbReference type="KEGG" id="hhw:NCTC503_00062"/>
<organism evidence="1 2">
    <name type="scientific">Hathewaya histolytica</name>
    <name type="common">Clostridium histolyticum</name>
    <dbReference type="NCBI Taxonomy" id="1498"/>
    <lineage>
        <taxon>Bacteria</taxon>
        <taxon>Bacillati</taxon>
        <taxon>Bacillota</taxon>
        <taxon>Clostridia</taxon>
        <taxon>Eubacteriales</taxon>
        <taxon>Clostridiaceae</taxon>
        <taxon>Hathewaya</taxon>
    </lineage>
</organism>
<gene>
    <name evidence="1" type="ORF">NCTC503_00062</name>
</gene>
<dbReference type="Proteomes" id="UP000308489">
    <property type="component" value="Chromosome 1"/>
</dbReference>
<dbReference type="AlphaFoldDB" id="A0A4U9QZE7"/>
<protein>
    <submittedName>
        <fullName evidence="1">Uncharacterized protein</fullName>
    </submittedName>
</protein>
<keyword evidence="2" id="KW-1185">Reference proteome</keyword>
<proteinExistence type="predicted"/>
<reference evidence="1 2" key="1">
    <citation type="submission" date="2019-05" db="EMBL/GenBank/DDBJ databases">
        <authorList>
            <consortium name="Pathogen Informatics"/>
        </authorList>
    </citation>
    <scope>NUCLEOTIDE SEQUENCE [LARGE SCALE GENOMIC DNA]</scope>
    <source>
        <strain evidence="1 2">NCTC503</strain>
    </source>
</reference>
<evidence type="ECO:0000313" key="1">
    <source>
        <dbReference type="EMBL" id="VTQ81750.1"/>
    </source>
</evidence>
<dbReference type="EMBL" id="LR590481">
    <property type="protein sequence ID" value="VTQ81750.1"/>
    <property type="molecule type" value="Genomic_DNA"/>
</dbReference>
<dbReference type="RefSeq" id="WP_138208918.1">
    <property type="nucleotide sequence ID" value="NZ_CBCRUQ010000035.1"/>
</dbReference>
<accession>A0A4U9QZE7</accession>
<sequence length="59" mass="6886">MIDKQLKMVIAENCNEYVDKISIIDKSFNNNTCSRCINYKHGQCTKKIFNVMKEIISLN</sequence>
<evidence type="ECO:0000313" key="2">
    <source>
        <dbReference type="Proteomes" id="UP000308489"/>
    </source>
</evidence>
<dbReference type="OrthoDB" id="1920875at2"/>